<proteinExistence type="predicted"/>
<name>A0A6N4SSK8_CYTH3</name>
<protein>
    <submittedName>
        <fullName evidence="2">CHU large protein uncharacterized</fullName>
    </submittedName>
</protein>
<sequence length="1067" mass="113963">MGLTHVKFILYKMKKIFLALLLAYSIFDVYAQLICPADLTNGQNLVVNGDFSDGYDGWSYDADPTGTNGYIRFGSTPQGYSGPGYIYAGSSADHFNHDGFDDYDDHSASSDNMMLMVDGICKPGVTLWRQTVTITPNTNYYFSVWISSLKNNPNFPGSLDFKVNNASLGTIVTAPATGHVWQFVEATWNSGSFSGPVDITIANNTTQGCDTEVDFAIDDIAFIPGCAYGSAGPQPDLGADRTLCGLGGSGIELDAGVPHNSTTLIRWDDGSTGYKRLVTAPGTYSVCVSDNGSCTKSDLIVITNTYSIDLGPDMELCDPAAVTLDAGFAGVGVTYKWFKNYPIEAAGDNTKKTYFVNTPGTYRVEVRDPSCGLQTDEVIITTKAPVATNAVYCDPGDITLSVSPDNSGKYKWWSTPTGTSDADLVTKGTSSYTFMAAPTSNYTFYVQDTASFRTAIGLPLTSNNLPAADPRSVQADTELKFDALTAITIDSVYVDLIVYYCPSTFNIGLQVLDASGNVVGSATWTTPVSGCTMGTARFKVPVNISVPGGTGYILKYTGTSTPMGWYGSGMSYPQTFAEVVRFTGNNNNPNSIPGMFRWVVTAGTACARVPVTATFKSCAPLPPLPVPDAGNDITLCNTRTTQLHASLGTDETGEWKFAAGSTGTVVPASSPTATVTFSGDTAKLIWIVTNAAGSVNDTVIVSTTMMTPPVITAQSAACPGTTGITFTATPDNTATGSTYQWTVVAGDITISSGDNTYQLTTDAGTAESIVEVTETKNGCTASMRDTLKISVANEQPFAGNDRTICGTSATLVGNIPVDPAQTGKWTAVTTDPDLVLTFTPPSTAFADKLKLNHSYDFMYEISGGCGLPTTDIVTVTVSKSGFTIRSISQPLDTICIGSERTLDVSLSVSPGNSGSYTYYWVKKGQFSVTETTSSDYTIVTGDVEETYYVYVKDNMNEICATDLDSAKIISIAHQKLTVPNLITPNGDNMNDVLKIREANNTNRNMLAENSVLKIYNSWGNEVFHSDNYGNDWKAQGITDGMYYYYLKAGCGGEVHKSWLQILGNVNR</sequence>
<dbReference type="EMBL" id="CP000383">
    <property type="protein sequence ID" value="ABG59200.1"/>
    <property type="molecule type" value="Genomic_DNA"/>
</dbReference>
<evidence type="ECO:0000313" key="2">
    <source>
        <dbReference type="EMBL" id="ABG59200.1"/>
    </source>
</evidence>
<organism evidence="2 3">
    <name type="scientific">Cytophaga hutchinsonii (strain ATCC 33406 / DSM 1761 / CIP 103989 / NBRC 15051 / NCIMB 9469 / D465)</name>
    <dbReference type="NCBI Taxonomy" id="269798"/>
    <lineage>
        <taxon>Bacteria</taxon>
        <taxon>Pseudomonadati</taxon>
        <taxon>Bacteroidota</taxon>
        <taxon>Cytophagia</taxon>
        <taxon>Cytophagales</taxon>
        <taxon>Cytophagaceae</taxon>
        <taxon>Cytophaga</taxon>
    </lineage>
</organism>
<accession>A0A6N4SSK8</accession>
<dbReference type="InterPro" id="IPR045829">
    <property type="entry name" value="PKD_6"/>
</dbReference>
<feature type="domain" description="PKD-like" evidence="1">
    <location>
        <begin position="707"/>
        <end position="788"/>
    </location>
</feature>
<dbReference type="Pfam" id="PF13585">
    <property type="entry name" value="CHU_C"/>
    <property type="match status" value="1"/>
</dbReference>
<dbReference type="AlphaFoldDB" id="A0A6N4SSK8"/>
<reference evidence="2 3" key="1">
    <citation type="journal article" date="2007" name="Appl. Environ. Microbiol.">
        <title>Genome sequence of the cellulolytic gliding bacterium Cytophaga hutchinsonii.</title>
        <authorList>
            <person name="Xie G."/>
            <person name="Bruce D.C."/>
            <person name="Challacombe J.F."/>
            <person name="Chertkov O."/>
            <person name="Detter J.C."/>
            <person name="Gilna P."/>
            <person name="Han C.S."/>
            <person name="Lucas S."/>
            <person name="Misra M."/>
            <person name="Myers G.L."/>
            <person name="Richardson P."/>
            <person name="Tapia R."/>
            <person name="Thayer N."/>
            <person name="Thompson L.S."/>
            <person name="Brettin T.S."/>
            <person name="Henrissat B."/>
            <person name="Wilson D.B."/>
            <person name="McBride M.J."/>
        </authorList>
    </citation>
    <scope>NUCLEOTIDE SEQUENCE [LARGE SCALE GENOMIC DNA]</scope>
    <source>
        <strain evidence="3">ATCC 33406 / DSM 1761 / CIP 103989 / NBRC 15051 / NCIMB 9469 / D465</strain>
    </source>
</reference>
<keyword evidence="3" id="KW-1185">Reference proteome</keyword>
<dbReference type="Gene3D" id="2.60.120.260">
    <property type="entry name" value="Galactose-binding domain-like"/>
    <property type="match status" value="1"/>
</dbReference>
<gene>
    <name evidence="2" type="ordered locus">CHU_1934</name>
</gene>
<dbReference type="Pfam" id="PF19408">
    <property type="entry name" value="PKD_6"/>
    <property type="match status" value="1"/>
</dbReference>
<dbReference type="Proteomes" id="UP000001822">
    <property type="component" value="Chromosome"/>
</dbReference>
<evidence type="ECO:0000259" key="1">
    <source>
        <dbReference type="Pfam" id="PF19408"/>
    </source>
</evidence>
<dbReference type="KEGG" id="chu:CHU_1934"/>
<evidence type="ECO:0000313" key="3">
    <source>
        <dbReference type="Proteomes" id="UP000001822"/>
    </source>
</evidence>